<gene>
    <name evidence="2" type="ORF">A2Y68_01470</name>
</gene>
<dbReference type="STRING" id="1802479.A2Y68_01470"/>
<organism evidence="2 3">
    <name type="scientific">Candidatus Woesebacteria bacterium RBG_13_46_13</name>
    <dbReference type="NCBI Taxonomy" id="1802479"/>
    <lineage>
        <taxon>Bacteria</taxon>
        <taxon>Candidatus Woeseibacteriota</taxon>
    </lineage>
</organism>
<name>A0A1F7X6Y0_9BACT</name>
<proteinExistence type="predicted"/>
<dbReference type="Proteomes" id="UP000176778">
    <property type="component" value="Unassembled WGS sequence"/>
</dbReference>
<evidence type="ECO:0000256" key="1">
    <source>
        <dbReference type="SAM" id="MobiDB-lite"/>
    </source>
</evidence>
<comment type="caution">
    <text evidence="2">The sequence shown here is derived from an EMBL/GenBank/DDBJ whole genome shotgun (WGS) entry which is preliminary data.</text>
</comment>
<dbReference type="AlphaFoldDB" id="A0A1F7X6Y0"/>
<evidence type="ECO:0000313" key="2">
    <source>
        <dbReference type="EMBL" id="OGM10098.1"/>
    </source>
</evidence>
<accession>A0A1F7X6Y0</accession>
<feature type="region of interest" description="Disordered" evidence="1">
    <location>
        <begin position="57"/>
        <end position="102"/>
    </location>
</feature>
<sequence>MPEFGEKPPKRKKLEAGDILYSPYKPPKRTPEGHRWVVVEKHFDKNYPLRWRLEKLDTEPPTLGELPPQEPQPGNRRSSMFPTDKPPRENVPMGGVPRGDLD</sequence>
<dbReference type="EMBL" id="MGFR01000001">
    <property type="protein sequence ID" value="OGM10098.1"/>
    <property type="molecule type" value="Genomic_DNA"/>
</dbReference>
<evidence type="ECO:0000313" key="3">
    <source>
        <dbReference type="Proteomes" id="UP000176778"/>
    </source>
</evidence>
<protein>
    <submittedName>
        <fullName evidence="2">Uncharacterized protein</fullName>
    </submittedName>
</protein>
<feature type="region of interest" description="Disordered" evidence="1">
    <location>
        <begin position="1"/>
        <end position="31"/>
    </location>
</feature>
<reference evidence="2 3" key="1">
    <citation type="journal article" date="2016" name="Nat. Commun.">
        <title>Thousands of microbial genomes shed light on interconnected biogeochemical processes in an aquifer system.</title>
        <authorList>
            <person name="Anantharaman K."/>
            <person name="Brown C.T."/>
            <person name="Hug L.A."/>
            <person name="Sharon I."/>
            <person name="Castelle C.J."/>
            <person name="Probst A.J."/>
            <person name="Thomas B.C."/>
            <person name="Singh A."/>
            <person name="Wilkins M.J."/>
            <person name="Karaoz U."/>
            <person name="Brodie E.L."/>
            <person name="Williams K.H."/>
            <person name="Hubbard S.S."/>
            <person name="Banfield J.F."/>
        </authorList>
    </citation>
    <scope>NUCLEOTIDE SEQUENCE [LARGE SCALE GENOMIC DNA]</scope>
</reference>